<feature type="domain" description="WCX" evidence="2">
    <location>
        <begin position="253"/>
        <end position="322"/>
    </location>
</feature>
<organism evidence="3 4">
    <name type="scientific">Maribacter luteus</name>
    <dbReference type="NCBI Taxonomy" id="2594478"/>
    <lineage>
        <taxon>Bacteria</taxon>
        <taxon>Pseudomonadati</taxon>
        <taxon>Bacteroidota</taxon>
        <taxon>Flavobacteriia</taxon>
        <taxon>Flavobacteriales</taxon>
        <taxon>Flavobacteriaceae</taxon>
        <taxon>Maribacter</taxon>
    </lineage>
</organism>
<evidence type="ECO:0000313" key="3">
    <source>
        <dbReference type="EMBL" id="MRX62602.1"/>
    </source>
</evidence>
<dbReference type="InterPro" id="IPR057727">
    <property type="entry name" value="WCX_dom"/>
</dbReference>
<feature type="domain" description="WYL" evidence="1">
    <location>
        <begin position="156"/>
        <end position="222"/>
    </location>
</feature>
<dbReference type="PANTHER" id="PTHR34580">
    <property type="match status" value="1"/>
</dbReference>
<keyword evidence="4" id="KW-1185">Reference proteome</keyword>
<reference evidence="3 4" key="1">
    <citation type="submission" date="2019-11" db="EMBL/GenBank/DDBJ databases">
        <title>Maribacter lutea sp. nov., a marine bacterium isolated from intertidal sand.</title>
        <authorList>
            <person name="Liu A."/>
        </authorList>
    </citation>
    <scope>NUCLEOTIDE SEQUENCE [LARGE SCALE GENOMIC DNA]</scope>
    <source>
        <strain evidence="3 4">RZ05</strain>
    </source>
</reference>
<evidence type="ECO:0000259" key="1">
    <source>
        <dbReference type="Pfam" id="PF13280"/>
    </source>
</evidence>
<evidence type="ECO:0000259" key="2">
    <source>
        <dbReference type="Pfam" id="PF25583"/>
    </source>
</evidence>
<name>A0A6I2MHB9_9FLAO</name>
<dbReference type="Pfam" id="PF13280">
    <property type="entry name" value="WYL"/>
    <property type="match status" value="1"/>
</dbReference>
<dbReference type="PROSITE" id="PS52050">
    <property type="entry name" value="WYL"/>
    <property type="match status" value="1"/>
</dbReference>
<gene>
    <name evidence="3" type="ORF">GJ691_00350</name>
</gene>
<dbReference type="AlphaFoldDB" id="A0A6I2MHB9"/>
<proteinExistence type="predicted"/>
<evidence type="ECO:0000313" key="4">
    <source>
        <dbReference type="Proteomes" id="UP000443153"/>
    </source>
</evidence>
<dbReference type="OrthoDB" id="43316at2"/>
<dbReference type="PANTHER" id="PTHR34580:SF9">
    <property type="entry name" value="SLL5097 PROTEIN"/>
    <property type="match status" value="1"/>
</dbReference>
<dbReference type="Pfam" id="PF25583">
    <property type="entry name" value="WCX"/>
    <property type="match status" value="1"/>
</dbReference>
<dbReference type="InterPro" id="IPR051534">
    <property type="entry name" value="CBASS_pafABC_assoc_protein"/>
</dbReference>
<dbReference type="Proteomes" id="UP000443153">
    <property type="component" value="Unassembled WGS sequence"/>
</dbReference>
<accession>A0A6I2MHB9</accession>
<dbReference type="EMBL" id="WKJH01000001">
    <property type="protein sequence ID" value="MRX62602.1"/>
    <property type="molecule type" value="Genomic_DNA"/>
</dbReference>
<comment type="caution">
    <text evidence="3">The sequence shown here is derived from an EMBL/GenBank/DDBJ whole genome shotgun (WGS) entry which is preliminary data.</text>
</comment>
<sequence>MPINKNALIRYQALDRCFSNPGRRYNITTLLEVCNKALLEYNPNSEGIQKRQLYEDIRFMESSQGYGVEFKKIKEGRNTYYSYADPSFSISNNPINELEAEQLKSAMLVLSRFKGMPQFEWVNELLPKLDQTFMLGETQNDIMSFENNPYLKGLEFLGQLFNSINHKKAIEITYKPFDKDKFTINFFPYHLKQFNSRWFLFGRNPDYKSLTNYPLDRIMEIKEIELLYEETEINFEEYFEDVIGVTIKEGRVETIEMKVSKKLWPYIETKPLHGSQKKKHTDIEYVYMTLEVIPNFELEKLILSYGDDIEVLSPEYFRDKIRFRLIECKKHYD</sequence>
<protein>
    <submittedName>
        <fullName evidence="3">WYL domain-containing protein</fullName>
    </submittedName>
</protein>
<dbReference type="InterPro" id="IPR026881">
    <property type="entry name" value="WYL_dom"/>
</dbReference>